<comment type="similarity">
    <text evidence="1 4">Belongs to the prolyl-tRNA editing family. YbaK/EbsC subfamily.</text>
</comment>
<name>A0A177KZN4_9BACI</name>
<dbReference type="PANTHER" id="PTHR30411:SF0">
    <property type="entry name" value="CYS-TRNA(PRO)_CYS-TRNA(CYS) DEACYLASE YBAK"/>
    <property type="match status" value="1"/>
</dbReference>
<dbReference type="InterPro" id="IPR036754">
    <property type="entry name" value="YbaK/aa-tRNA-synt-asso_dom_sf"/>
</dbReference>
<dbReference type="CDD" id="cd00002">
    <property type="entry name" value="YbaK_deacylase"/>
    <property type="match status" value="1"/>
</dbReference>
<evidence type="ECO:0000313" key="6">
    <source>
        <dbReference type="EMBL" id="OAH58838.1"/>
    </source>
</evidence>
<reference evidence="6 7" key="1">
    <citation type="submission" date="2016-01" db="EMBL/GenBank/DDBJ databases">
        <title>Investigation of taxonomic status of Bacillus aminovorans.</title>
        <authorList>
            <person name="Verma A."/>
            <person name="Pal Y."/>
            <person name="Krishnamurthi S."/>
        </authorList>
    </citation>
    <scope>NUCLEOTIDE SEQUENCE [LARGE SCALE GENOMIC DNA]</scope>
    <source>
        <strain evidence="6 7">DSM 1314</strain>
    </source>
</reference>
<dbReference type="AlphaFoldDB" id="A0A177KZN4"/>
<dbReference type="SUPFAM" id="SSF55826">
    <property type="entry name" value="YbaK/ProRS associated domain"/>
    <property type="match status" value="1"/>
</dbReference>
<organism evidence="6 7">
    <name type="scientific">Domibacillus aminovorans</name>
    <dbReference type="NCBI Taxonomy" id="29332"/>
    <lineage>
        <taxon>Bacteria</taxon>
        <taxon>Bacillati</taxon>
        <taxon>Bacillota</taxon>
        <taxon>Bacilli</taxon>
        <taxon>Bacillales</taxon>
        <taxon>Bacillaceae</taxon>
        <taxon>Domibacillus</taxon>
    </lineage>
</organism>
<dbReference type="Gene3D" id="3.90.960.10">
    <property type="entry name" value="YbaK/aminoacyl-tRNA synthetase-associated domain"/>
    <property type="match status" value="1"/>
</dbReference>
<accession>A0A177KZN4</accession>
<keyword evidence="7" id="KW-1185">Reference proteome</keyword>
<protein>
    <recommendedName>
        <fullName evidence="4">Cys-tRNA(Pro)/Cys-tRNA(Cys) deacylase</fullName>
        <ecNumber evidence="4">4.2.-.-</ecNumber>
    </recommendedName>
</protein>
<dbReference type="InterPro" id="IPR004369">
    <property type="entry name" value="Prolyl-tRNA_editing_YbaK/EbsC"/>
</dbReference>
<evidence type="ECO:0000256" key="2">
    <source>
        <dbReference type="ARBA" id="ARBA00022917"/>
    </source>
</evidence>
<keyword evidence="3 4" id="KW-0456">Lyase</keyword>
<sequence>MAKGKTNAMRLLDAGGIAYNMYKYDNKDGEIDGVSVAGKIEKATGNVFKTLVTQGAAGLYVFVVPVEEELDLKKAARAASEKKIEMIPVKDLQKQTGYIRGGCSPIGMKKLYPTFIDASALHLDFMIVSAGKIGAQIELAPVDLKTIVNATICEVVKKP</sequence>
<dbReference type="GO" id="GO:0006412">
    <property type="term" value="P:translation"/>
    <property type="evidence" value="ECO:0007669"/>
    <property type="project" value="UniProtKB-KW"/>
</dbReference>
<dbReference type="Proteomes" id="UP000076935">
    <property type="component" value="Unassembled WGS sequence"/>
</dbReference>
<dbReference type="EC" id="4.2.-.-" evidence="4"/>
<evidence type="ECO:0000256" key="1">
    <source>
        <dbReference type="ARBA" id="ARBA00009798"/>
    </source>
</evidence>
<proteinExistence type="inferred from homology"/>
<dbReference type="PIRSF" id="PIRSF006181">
    <property type="entry name" value="EbsC_YbaK"/>
    <property type="match status" value="1"/>
</dbReference>
<dbReference type="RefSeq" id="WP_063966602.1">
    <property type="nucleotide sequence ID" value="NZ_JBCNAN010000007.1"/>
</dbReference>
<evidence type="ECO:0000313" key="7">
    <source>
        <dbReference type="Proteomes" id="UP000076935"/>
    </source>
</evidence>
<gene>
    <name evidence="6" type="ORF">AWH49_03985</name>
</gene>
<dbReference type="EMBL" id="LQWY01000067">
    <property type="protein sequence ID" value="OAH58838.1"/>
    <property type="molecule type" value="Genomic_DNA"/>
</dbReference>
<comment type="caution">
    <text evidence="6">The sequence shown here is derived from an EMBL/GenBank/DDBJ whole genome shotgun (WGS) entry which is preliminary data.</text>
</comment>
<feature type="domain" description="YbaK/aminoacyl-tRNA synthetase-associated" evidence="5">
    <location>
        <begin position="43"/>
        <end position="146"/>
    </location>
</feature>
<dbReference type="Pfam" id="PF04073">
    <property type="entry name" value="tRNA_edit"/>
    <property type="match status" value="1"/>
</dbReference>
<dbReference type="STRING" id="29332.AWH48_07170"/>
<dbReference type="GO" id="GO:0002161">
    <property type="term" value="F:aminoacyl-tRNA deacylase activity"/>
    <property type="evidence" value="ECO:0007669"/>
    <property type="project" value="InterPro"/>
</dbReference>
<dbReference type="InterPro" id="IPR007214">
    <property type="entry name" value="YbaK/aa-tRNA-synth-assoc-dom"/>
</dbReference>
<evidence type="ECO:0000259" key="5">
    <source>
        <dbReference type="Pfam" id="PF04073"/>
    </source>
</evidence>
<evidence type="ECO:0000256" key="3">
    <source>
        <dbReference type="ARBA" id="ARBA00023239"/>
    </source>
</evidence>
<dbReference type="GO" id="GO:0016829">
    <property type="term" value="F:lyase activity"/>
    <property type="evidence" value="ECO:0007669"/>
    <property type="project" value="UniProtKB-KW"/>
</dbReference>
<evidence type="ECO:0000256" key="4">
    <source>
        <dbReference type="PIRNR" id="PIRNR006181"/>
    </source>
</evidence>
<dbReference type="PANTHER" id="PTHR30411">
    <property type="entry name" value="CYTOPLASMIC PROTEIN"/>
    <property type="match status" value="1"/>
</dbReference>
<dbReference type="NCBIfam" id="TIGR00011">
    <property type="entry name" value="YbaK_EbsC"/>
    <property type="match status" value="1"/>
</dbReference>
<keyword evidence="2 4" id="KW-0648">Protein biosynthesis</keyword>